<feature type="coiled-coil region" evidence="1">
    <location>
        <begin position="190"/>
        <end position="242"/>
    </location>
</feature>
<name>A0A1E1XE50_9ACAR</name>
<dbReference type="EMBL" id="GFAC01001678">
    <property type="protein sequence ID" value="JAT97510.1"/>
    <property type="molecule type" value="mRNA"/>
</dbReference>
<accession>A0A1E1XE50</accession>
<dbReference type="AlphaFoldDB" id="A0A1E1XE50"/>
<evidence type="ECO:0000313" key="2">
    <source>
        <dbReference type="EMBL" id="JAT97510.1"/>
    </source>
</evidence>
<dbReference type="Gene3D" id="3.30.40.10">
    <property type="entry name" value="Zinc/RING finger domain, C3HC4 (zinc finger)"/>
    <property type="match status" value="1"/>
</dbReference>
<evidence type="ECO:0000256" key="1">
    <source>
        <dbReference type="SAM" id="Coils"/>
    </source>
</evidence>
<protein>
    <submittedName>
        <fullName evidence="2">Putative tnf receptor associated factor</fullName>
    </submittedName>
</protein>
<dbReference type="InterPro" id="IPR013083">
    <property type="entry name" value="Znf_RING/FYVE/PHD"/>
</dbReference>
<proteinExistence type="evidence at transcript level"/>
<feature type="non-terminal residue" evidence="2">
    <location>
        <position position="1"/>
    </location>
</feature>
<keyword evidence="1" id="KW-0175">Coiled coil</keyword>
<sequence length="301" mass="34009">QAVIFCEELPAKAVCTQCDNVSAVLHRDPKGHGYCPKCMTISPNQSFHCSECGQEFHVSQMIVDRSVRDKIKTMKVICPKTAQGTRVQITFNALKAHLQRCSCDQLADDSTDVDQPPSLSFSSMKLTACPRCKEVVPKKLILTHVKACKSPRKLQPTNRQQVPGPEMSPVAEKWKEVPKFTDPDSLPQQLRDAQDEISDLKDEVARLREELSRKNEILSVIREEEQKRQDVAEQAMANLNERVASTLSAFQEECCRLRGGIDQLSSDINQVTQGFQQELKNLMYNLFPPEQKQERVNSGRP</sequence>
<keyword evidence="2" id="KW-0675">Receptor</keyword>
<reference evidence="2" key="1">
    <citation type="journal article" date="2017" name="Front. Cell. Infect. Microbiol.">
        <title>The Distinct Transcriptional Response of the Midgut of Amblyomma sculptum and Amblyomma aureolatum Ticks to Rickettsia rickettsii Correlates to Their Differences in Susceptibility to Infection.</title>
        <authorList>
            <person name="Martins L.A."/>
            <person name="Galletti M.F.B.M."/>
            <person name="Ribeiro J.M."/>
            <person name="Fujita A."/>
            <person name="Costa F.B."/>
            <person name="Labruna M.B."/>
            <person name="Daffre S."/>
            <person name="Fogaca A.C."/>
        </authorList>
    </citation>
    <scope>NUCLEOTIDE SEQUENCE</scope>
</reference>
<organism evidence="2">
    <name type="scientific">Amblyomma aureolatum</name>
    <dbReference type="NCBI Taxonomy" id="187763"/>
    <lineage>
        <taxon>Eukaryota</taxon>
        <taxon>Metazoa</taxon>
        <taxon>Ecdysozoa</taxon>
        <taxon>Arthropoda</taxon>
        <taxon>Chelicerata</taxon>
        <taxon>Arachnida</taxon>
        <taxon>Acari</taxon>
        <taxon>Parasitiformes</taxon>
        <taxon>Ixodida</taxon>
        <taxon>Ixodoidea</taxon>
        <taxon>Ixodidae</taxon>
        <taxon>Amblyomminae</taxon>
        <taxon>Amblyomma</taxon>
    </lineage>
</organism>